<evidence type="ECO:0000313" key="2">
    <source>
        <dbReference type="EMBL" id="KAJ0403583.1"/>
    </source>
</evidence>
<feature type="signal peptide" evidence="1">
    <location>
        <begin position="1"/>
        <end position="23"/>
    </location>
</feature>
<name>A0AAD5M5E1_PYTIN</name>
<dbReference type="SUPFAM" id="SSF51197">
    <property type="entry name" value="Clavaminate synthase-like"/>
    <property type="match status" value="1"/>
</dbReference>
<gene>
    <name evidence="2" type="ORF">P43SY_009031</name>
</gene>
<evidence type="ECO:0000256" key="1">
    <source>
        <dbReference type="SAM" id="SignalP"/>
    </source>
</evidence>
<dbReference type="PANTHER" id="PTHR40855:SF1">
    <property type="entry name" value="CLAVAMINATE SYNTHASE-LIKE PROTEIN"/>
    <property type="match status" value="1"/>
</dbReference>
<dbReference type="PANTHER" id="PTHR40855">
    <property type="entry name" value="DIOX_N DOMAIN-CONTAINING PROTEIN"/>
    <property type="match status" value="1"/>
</dbReference>
<proteinExistence type="predicted"/>
<dbReference type="Proteomes" id="UP001209570">
    <property type="component" value="Unassembled WGS sequence"/>
</dbReference>
<evidence type="ECO:0000313" key="3">
    <source>
        <dbReference type="Proteomes" id="UP001209570"/>
    </source>
</evidence>
<protein>
    <submittedName>
        <fullName evidence="2">Uncharacterized protein</fullName>
    </submittedName>
</protein>
<sequence length="487" mass="52290">MVSSSARLSVWLAVAFALAQSHAAPADLDQFPVPVVDFSTVSASSKAVLDALSGDGILALSNIPGFTEKRQAYLRAATQCALAAGKNGDDFLLHKTLNDGTKRYTISTTSGKELSKAGADVDARCPGYAQAYRAFSQIVEDAVTKLGQTLDATSFRVSKPSQVSGAELLTSSVHLDHFHAYEAAPSASGADDLLSLDMHTDNGMLIAMTAPKYFDVASGDSVQDKSLQEYESGLLIETRAGKLVRPVLKEDELVLMVGSGFQEWVATTPALRPVPHGMKYPRVSFQGERLIRAWFGKMMLLNPEERMLNMDMTFGEYAARTTRYLLGEMDHDSGFASLACPHGRRLHDNDKKCVVKQCFPKAGKDPEVPCAIQCNLNPVSRPGADRLCEENCECQEKPGNASAAYCWMLCVEQIPEGQCDAKGQRCKTGVEAPYMVDQAYICASNASNSSTVQAAPSPVPAPKSSPATLPLLGVVAATLPVLGWLLV</sequence>
<dbReference type="EMBL" id="JAKCXM010000079">
    <property type="protein sequence ID" value="KAJ0403583.1"/>
    <property type="molecule type" value="Genomic_DNA"/>
</dbReference>
<keyword evidence="1" id="KW-0732">Signal</keyword>
<feature type="chain" id="PRO_5041901576" evidence="1">
    <location>
        <begin position="24"/>
        <end position="487"/>
    </location>
</feature>
<keyword evidence="3" id="KW-1185">Reference proteome</keyword>
<organism evidence="2 3">
    <name type="scientific">Pythium insidiosum</name>
    <name type="common">Pythiosis disease agent</name>
    <dbReference type="NCBI Taxonomy" id="114742"/>
    <lineage>
        <taxon>Eukaryota</taxon>
        <taxon>Sar</taxon>
        <taxon>Stramenopiles</taxon>
        <taxon>Oomycota</taxon>
        <taxon>Peronosporomycetes</taxon>
        <taxon>Pythiales</taxon>
        <taxon>Pythiaceae</taxon>
        <taxon>Pythium</taxon>
    </lineage>
</organism>
<comment type="caution">
    <text evidence="2">The sequence shown here is derived from an EMBL/GenBank/DDBJ whole genome shotgun (WGS) entry which is preliminary data.</text>
</comment>
<reference evidence="2" key="1">
    <citation type="submission" date="2021-12" db="EMBL/GenBank/DDBJ databases">
        <title>Prjna785345.</title>
        <authorList>
            <person name="Rujirawat T."/>
            <person name="Krajaejun T."/>
        </authorList>
    </citation>
    <scope>NUCLEOTIDE SEQUENCE</scope>
    <source>
        <strain evidence="2">Pi057C3</strain>
    </source>
</reference>
<dbReference type="AlphaFoldDB" id="A0AAD5M5E1"/>
<accession>A0AAD5M5E1</accession>